<name>A0ABN6FD75_9BACT</name>
<dbReference type="SUPFAM" id="SSF46689">
    <property type="entry name" value="Homeodomain-like"/>
    <property type="match status" value="1"/>
</dbReference>
<evidence type="ECO:0000256" key="4">
    <source>
        <dbReference type="ARBA" id="ARBA00023125"/>
    </source>
</evidence>
<dbReference type="SMART" id="SM00382">
    <property type="entry name" value="AAA"/>
    <property type="match status" value="1"/>
</dbReference>
<dbReference type="InterPro" id="IPR027417">
    <property type="entry name" value="P-loop_NTPase"/>
</dbReference>
<feature type="domain" description="Sigma-54 factor interaction" evidence="6">
    <location>
        <begin position="142"/>
        <end position="371"/>
    </location>
</feature>
<evidence type="ECO:0000256" key="2">
    <source>
        <dbReference type="ARBA" id="ARBA00022840"/>
    </source>
</evidence>
<dbReference type="Pfam" id="PF00158">
    <property type="entry name" value="Sigma54_activat"/>
    <property type="match status" value="1"/>
</dbReference>
<keyword evidence="9" id="KW-1185">Reference proteome</keyword>
<dbReference type="PROSITE" id="PS00688">
    <property type="entry name" value="SIGMA54_INTERACT_3"/>
    <property type="match status" value="1"/>
</dbReference>
<dbReference type="Pfam" id="PF02954">
    <property type="entry name" value="HTH_8"/>
    <property type="match status" value="1"/>
</dbReference>
<dbReference type="PROSITE" id="PS50045">
    <property type="entry name" value="SIGMA54_INTERACT_4"/>
    <property type="match status" value="1"/>
</dbReference>
<dbReference type="Gene3D" id="1.10.8.60">
    <property type="match status" value="1"/>
</dbReference>
<dbReference type="SMART" id="SM00091">
    <property type="entry name" value="PAS"/>
    <property type="match status" value="1"/>
</dbReference>
<proteinExistence type="predicted"/>
<dbReference type="PRINTS" id="PR01590">
    <property type="entry name" value="HTHFIS"/>
</dbReference>
<keyword evidence="4" id="KW-0238">DNA-binding</keyword>
<dbReference type="InterPro" id="IPR000014">
    <property type="entry name" value="PAS"/>
</dbReference>
<dbReference type="NCBIfam" id="TIGR00229">
    <property type="entry name" value="sensory_box"/>
    <property type="match status" value="1"/>
</dbReference>
<evidence type="ECO:0000259" key="6">
    <source>
        <dbReference type="PROSITE" id="PS50045"/>
    </source>
</evidence>
<dbReference type="CDD" id="cd00009">
    <property type="entry name" value="AAA"/>
    <property type="match status" value="1"/>
</dbReference>
<dbReference type="CDD" id="cd00130">
    <property type="entry name" value="PAS"/>
    <property type="match status" value="1"/>
</dbReference>
<dbReference type="SUPFAM" id="SSF52540">
    <property type="entry name" value="P-loop containing nucleoside triphosphate hydrolases"/>
    <property type="match status" value="1"/>
</dbReference>
<dbReference type="InterPro" id="IPR025943">
    <property type="entry name" value="Sigma_54_int_dom_ATP-bd_2"/>
</dbReference>
<keyword evidence="1" id="KW-0547">Nucleotide-binding</keyword>
<evidence type="ECO:0000256" key="3">
    <source>
        <dbReference type="ARBA" id="ARBA00023015"/>
    </source>
</evidence>
<evidence type="ECO:0000259" key="7">
    <source>
        <dbReference type="PROSITE" id="PS50112"/>
    </source>
</evidence>
<keyword evidence="3" id="KW-0805">Transcription regulation</keyword>
<dbReference type="PANTHER" id="PTHR32071">
    <property type="entry name" value="TRANSCRIPTIONAL REGULATORY PROTEIN"/>
    <property type="match status" value="1"/>
</dbReference>
<evidence type="ECO:0000256" key="1">
    <source>
        <dbReference type="ARBA" id="ARBA00022741"/>
    </source>
</evidence>
<dbReference type="InterPro" id="IPR025944">
    <property type="entry name" value="Sigma_54_int_dom_CS"/>
</dbReference>
<feature type="domain" description="PAS" evidence="7">
    <location>
        <begin position="1"/>
        <end position="45"/>
    </location>
</feature>
<dbReference type="Gene3D" id="3.40.50.300">
    <property type="entry name" value="P-loop containing nucleotide triphosphate hydrolases"/>
    <property type="match status" value="1"/>
</dbReference>
<dbReference type="Pfam" id="PF25601">
    <property type="entry name" value="AAA_lid_14"/>
    <property type="match status" value="1"/>
</dbReference>
<evidence type="ECO:0000256" key="5">
    <source>
        <dbReference type="ARBA" id="ARBA00023163"/>
    </source>
</evidence>
<dbReference type="EMBL" id="AP024488">
    <property type="protein sequence ID" value="BCS99084.1"/>
    <property type="molecule type" value="Genomic_DNA"/>
</dbReference>
<keyword evidence="2" id="KW-0067">ATP-binding</keyword>
<reference evidence="8 9" key="1">
    <citation type="submission" date="2021-02" db="EMBL/GenBank/DDBJ databases">
        <title>Complete genome of Desulfoluna sp. strain ASN36.</title>
        <authorList>
            <person name="Takahashi A."/>
            <person name="Kojima H."/>
            <person name="Fukui M."/>
        </authorList>
    </citation>
    <scope>NUCLEOTIDE SEQUENCE [LARGE SCALE GENOMIC DNA]</scope>
    <source>
        <strain evidence="8 9">ASN36</strain>
    </source>
</reference>
<dbReference type="Pfam" id="PF13426">
    <property type="entry name" value="PAS_9"/>
    <property type="match status" value="1"/>
</dbReference>
<dbReference type="InterPro" id="IPR058031">
    <property type="entry name" value="AAA_lid_NorR"/>
</dbReference>
<dbReference type="PROSITE" id="PS00676">
    <property type="entry name" value="SIGMA54_INTERACT_2"/>
    <property type="match status" value="1"/>
</dbReference>
<dbReference type="InterPro" id="IPR025662">
    <property type="entry name" value="Sigma_54_int_dom_ATP-bd_1"/>
</dbReference>
<evidence type="ECO:0000313" key="8">
    <source>
        <dbReference type="EMBL" id="BCS99084.1"/>
    </source>
</evidence>
<evidence type="ECO:0008006" key="10">
    <source>
        <dbReference type="Google" id="ProtNLM"/>
    </source>
</evidence>
<keyword evidence="5" id="KW-0804">Transcription</keyword>
<dbReference type="RefSeq" id="WP_236890441.1">
    <property type="nucleotide sequence ID" value="NZ_AP024488.1"/>
</dbReference>
<dbReference type="InterPro" id="IPR003593">
    <property type="entry name" value="AAA+_ATPase"/>
</dbReference>
<dbReference type="Proteomes" id="UP001320148">
    <property type="component" value="Chromosome"/>
</dbReference>
<dbReference type="SUPFAM" id="SSF55785">
    <property type="entry name" value="PYP-like sensor domain (PAS domain)"/>
    <property type="match status" value="1"/>
</dbReference>
<dbReference type="Gene3D" id="3.30.450.20">
    <property type="entry name" value="PAS domain"/>
    <property type="match status" value="1"/>
</dbReference>
<accession>A0ABN6FD75</accession>
<dbReference type="InterPro" id="IPR002197">
    <property type="entry name" value="HTH_Fis"/>
</dbReference>
<protein>
    <recommendedName>
        <fullName evidence="10">Fis family transcriptional regulator</fullName>
    </recommendedName>
</protein>
<sequence length="451" mass="49157">MDQLLSYIFDTLADGVLVVNSQGRIIDANRAAEELTGFSREELKGGPCRALNCTGCKRFGKEVGHHCSLFAAGGEKVVRCTIQGRGGETIPVLKRARVMTDEGGHVMGAVEILTDMRRLVELENRVDHLCREVSGSRENHGIEGESSAVRQLLDFIESVATSTAPVMIQGESGTGKELVAHAIHEGSMGKGAPFIKVNCAALNENLLESELFGHVKGAFTGANRDRMGRFEAAHGGTLFLDEIGDLPPAIQVKLLRVLEEKVIEKVGDHTPVPVDVRIITATHRDLSLLVQEGRFREDLYFRINVIPVICPPLRERQGDALLLANRFLQRFALRDGKSVQGISPEAAEALSGYPWPGNVRELRNVMEYAMVLCRTGQIDVDHLPAHVGAEHDLGPVQRGRQPVGKADIEAALARAGGVKNEAAKMLGVSRVTLWKWMKKMGLEKQPPAARG</sequence>
<dbReference type="InterPro" id="IPR009057">
    <property type="entry name" value="Homeodomain-like_sf"/>
</dbReference>
<organism evidence="8 9">
    <name type="scientific">Desulfoluna limicola</name>
    <dbReference type="NCBI Taxonomy" id="2810562"/>
    <lineage>
        <taxon>Bacteria</taxon>
        <taxon>Pseudomonadati</taxon>
        <taxon>Thermodesulfobacteriota</taxon>
        <taxon>Desulfobacteria</taxon>
        <taxon>Desulfobacterales</taxon>
        <taxon>Desulfolunaceae</taxon>
        <taxon>Desulfoluna</taxon>
    </lineage>
</organism>
<dbReference type="PROSITE" id="PS50112">
    <property type="entry name" value="PAS"/>
    <property type="match status" value="1"/>
</dbReference>
<dbReference type="PROSITE" id="PS00675">
    <property type="entry name" value="SIGMA54_INTERACT_1"/>
    <property type="match status" value="1"/>
</dbReference>
<evidence type="ECO:0000313" key="9">
    <source>
        <dbReference type="Proteomes" id="UP001320148"/>
    </source>
</evidence>
<dbReference type="InterPro" id="IPR002078">
    <property type="entry name" value="Sigma_54_int"/>
</dbReference>
<dbReference type="InterPro" id="IPR035965">
    <property type="entry name" value="PAS-like_dom_sf"/>
</dbReference>
<gene>
    <name evidence="8" type="ORF">DSLASN_47160</name>
</gene>
<dbReference type="Gene3D" id="1.10.10.60">
    <property type="entry name" value="Homeodomain-like"/>
    <property type="match status" value="1"/>
</dbReference>